<evidence type="ECO:0000313" key="2">
    <source>
        <dbReference type="EMBL" id="BAC18565.1"/>
    </source>
</evidence>
<proteinExistence type="predicted"/>
<sequence>MPALDPHAPPPLKHQKDREATMKDTHGGHDDAPPPRPPRRESYRSRDIQVDITEDEDGISLELDGTPVEVAYVNGKYYSPTAHMYVEFDTLDEVVDQLIRTSDEYWQLHPPEDGDPNPHHRSPGTGE</sequence>
<feature type="compositionally biased region" description="Basic and acidic residues" evidence="1">
    <location>
        <begin position="14"/>
        <end position="47"/>
    </location>
</feature>
<evidence type="ECO:0000256" key="1">
    <source>
        <dbReference type="SAM" id="MobiDB-lite"/>
    </source>
</evidence>
<evidence type="ECO:0000313" key="3">
    <source>
        <dbReference type="Proteomes" id="UP000001409"/>
    </source>
</evidence>
<dbReference type="AlphaFoldDB" id="Q8FPM2"/>
<dbReference type="Proteomes" id="UP000001409">
    <property type="component" value="Chromosome"/>
</dbReference>
<keyword evidence="3" id="KW-1185">Reference proteome</keyword>
<dbReference type="STRING" id="196164.gene:10742176"/>
<accession>Q8FPM2</accession>
<dbReference type="KEGG" id="cef:CE1755"/>
<feature type="region of interest" description="Disordered" evidence="1">
    <location>
        <begin position="105"/>
        <end position="127"/>
    </location>
</feature>
<feature type="region of interest" description="Disordered" evidence="1">
    <location>
        <begin position="1"/>
        <end position="47"/>
    </location>
</feature>
<dbReference type="RefSeq" id="WP_011075594.1">
    <property type="nucleotide sequence ID" value="NC_004369.1"/>
</dbReference>
<organism evidence="2 3">
    <name type="scientific">Corynebacterium efficiens (strain DSM 44549 / YS-314 / AJ 12310 / JCM 11189 / NBRC 100395)</name>
    <dbReference type="NCBI Taxonomy" id="196164"/>
    <lineage>
        <taxon>Bacteria</taxon>
        <taxon>Bacillati</taxon>
        <taxon>Actinomycetota</taxon>
        <taxon>Actinomycetes</taxon>
        <taxon>Mycobacteriales</taxon>
        <taxon>Corynebacteriaceae</taxon>
        <taxon>Corynebacterium</taxon>
    </lineage>
</organism>
<dbReference type="EMBL" id="BA000035">
    <property type="protein sequence ID" value="BAC18565.1"/>
    <property type="molecule type" value="Genomic_DNA"/>
</dbReference>
<name>Q8FPM2_COREF</name>
<reference evidence="2 3" key="1">
    <citation type="journal article" date="2003" name="Genome Res.">
        <title>Comparative complete genome sequence analysis of the amino acid replacements responsible for the thermostability of Corynebacterium efficiens.</title>
        <authorList>
            <person name="Nishio Y."/>
            <person name="Nakamura Y."/>
            <person name="Kawarabayasi Y."/>
            <person name="Usuda Y."/>
            <person name="Kimura E."/>
            <person name="Sugimoto S."/>
            <person name="Matsui K."/>
            <person name="Yamagishi A."/>
            <person name="Kikuchi H."/>
            <person name="Ikeo K."/>
            <person name="Gojobori T."/>
        </authorList>
    </citation>
    <scope>NUCLEOTIDE SEQUENCE [LARGE SCALE GENOMIC DNA]</scope>
    <source>
        <strain evidence="3">DSM 44549 / YS-314 / AJ 12310 / JCM 11189 / NBRC 100395</strain>
    </source>
</reference>
<protein>
    <submittedName>
        <fullName evidence="2">Uncharacterized protein</fullName>
    </submittedName>
</protein>
<dbReference type="HOGENOM" id="CLU_1966852_0_0_11"/>